<dbReference type="AlphaFoldDB" id="A0A146KAS1"/>
<dbReference type="GO" id="GO:0003677">
    <property type="term" value="F:DNA binding"/>
    <property type="evidence" value="ECO:0007669"/>
    <property type="project" value="UniProtKB-KW"/>
</dbReference>
<dbReference type="Gene3D" id="1.10.10.60">
    <property type="entry name" value="Homeodomain-like"/>
    <property type="match status" value="1"/>
</dbReference>
<proteinExistence type="predicted"/>
<dbReference type="CDD" id="cd00167">
    <property type="entry name" value="SANT"/>
    <property type="match status" value="1"/>
</dbReference>
<dbReference type="EMBL" id="GDID01004117">
    <property type="protein sequence ID" value="JAP92489.1"/>
    <property type="molecule type" value="Transcribed_RNA"/>
</dbReference>
<feature type="compositionally biased region" description="Basic and acidic residues" evidence="1">
    <location>
        <begin position="86"/>
        <end position="95"/>
    </location>
</feature>
<evidence type="ECO:0000256" key="1">
    <source>
        <dbReference type="SAM" id="MobiDB-lite"/>
    </source>
</evidence>
<protein>
    <submittedName>
        <fullName evidence="3">Myb-like DNA-binding domain-containing protein</fullName>
    </submittedName>
</protein>
<name>A0A146KAS1_9EUKA</name>
<dbReference type="SMART" id="SM00717">
    <property type="entry name" value="SANT"/>
    <property type="match status" value="1"/>
</dbReference>
<keyword evidence="3" id="KW-0238">DNA-binding</keyword>
<gene>
    <name evidence="3" type="ORF">TPC1_15553</name>
</gene>
<feature type="domain" description="Myb-like" evidence="2">
    <location>
        <begin position="2"/>
        <end position="51"/>
    </location>
</feature>
<feature type="non-terminal residue" evidence="3">
    <location>
        <position position="1"/>
    </location>
</feature>
<organism evidence="3">
    <name type="scientific">Trepomonas sp. PC1</name>
    <dbReference type="NCBI Taxonomy" id="1076344"/>
    <lineage>
        <taxon>Eukaryota</taxon>
        <taxon>Metamonada</taxon>
        <taxon>Diplomonadida</taxon>
        <taxon>Hexamitidae</taxon>
        <taxon>Hexamitinae</taxon>
        <taxon>Trepomonas</taxon>
    </lineage>
</organism>
<evidence type="ECO:0000259" key="2">
    <source>
        <dbReference type="SMART" id="SM00717"/>
    </source>
</evidence>
<dbReference type="InterPro" id="IPR001005">
    <property type="entry name" value="SANT/Myb"/>
</dbReference>
<accession>A0A146KAS1</accession>
<dbReference type="SUPFAM" id="SSF46689">
    <property type="entry name" value="Homeodomain-like"/>
    <property type="match status" value="1"/>
</dbReference>
<feature type="non-terminal residue" evidence="3">
    <location>
        <position position="115"/>
    </location>
</feature>
<evidence type="ECO:0000313" key="3">
    <source>
        <dbReference type="EMBL" id="JAP92489.1"/>
    </source>
</evidence>
<dbReference type="InterPro" id="IPR009057">
    <property type="entry name" value="Homeodomain-like_sf"/>
</dbReference>
<reference evidence="3" key="1">
    <citation type="submission" date="2015-07" db="EMBL/GenBank/DDBJ databases">
        <title>Adaptation to a free-living lifestyle via gene acquisitions in the diplomonad Trepomonas sp. PC1.</title>
        <authorList>
            <person name="Xu F."/>
            <person name="Jerlstrom-Hultqvist J."/>
            <person name="Kolisko M."/>
            <person name="Simpson A.G.B."/>
            <person name="Roger A.J."/>
            <person name="Svard S.G."/>
            <person name="Andersson J.O."/>
        </authorList>
    </citation>
    <scope>NUCLEOTIDE SEQUENCE</scope>
    <source>
        <strain evidence="3">PC1</strain>
    </source>
</reference>
<sequence length="115" mass="13731">VTCKPWNEIDFELLTNAVNQYGKNWPLIQQKFFPHRNINCLKCKYNYYLRKSTQGPIKMQPSTVDELRQQLAAQQQQMLKQIQQKSEQKKSDIPDKQNTTFKVEFTDPFDNFQDI</sequence>
<feature type="region of interest" description="Disordered" evidence="1">
    <location>
        <begin position="78"/>
        <end position="100"/>
    </location>
</feature>